<evidence type="ECO:0000256" key="7">
    <source>
        <dbReference type="ARBA" id="ARBA00023244"/>
    </source>
</evidence>
<dbReference type="OrthoDB" id="564646at2759"/>
<dbReference type="InterPro" id="IPR022418">
    <property type="entry name" value="Porphobilinogen_deaminase_C"/>
</dbReference>
<name>A0A813BM48_9DINO</name>
<evidence type="ECO:0000256" key="2">
    <source>
        <dbReference type="ARBA" id="ARBA00002869"/>
    </source>
</evidence>
<keyword evidence="6" id="KW-0808">Transferase</keyword>
<keyword evidence="12" id="KW-1185">Reference proteome</keyword>
<comment type="pathway">
    <text evidence="3">Porphyrin-containing compound metabolism; protoporphyrin-IX biosynthesis; coproporphyrinogen-III from 5-aminolevulinate: step 2/4.</text>
</comment>
<dbReference type="Pfam" id="PF03900">
    <property type="entry name" value="Porphobil_deamC"/>
    <property type="match status" value="1"/>
</dbReference>
<evidence type="ECO:0000256" key="6">
    <source>
        <dbReference type="ARBA" id="ARBA00022679"/>
    </source>
</evidence>
<dbReference type="SUPFAM" id="SSF54782">
    <property type="entry name" value="Porphobilinogen deaminase (hydroxymethylbilane synthase), C-terminal domain"/>
    <property type="match status" value="1"/>
</dbReference>
<dbReference type="SUPFAM" id="SSF53850">
    <property type="entry name" value="Periplasmic binding protein-like II"/>
    <property type="match status" value="1"/>
</dbReference>
<dbReference type="Gene3D" id="3.40.190.10">
    <property type="entry name" value="Periplasmic binding protein-like II"/>
    <property type="match status" value="2"/>
</dbReference>
<evidence type="ECO:0000256" key="1">
    <source>
        <dbReference type="ARBA" id="ARBA00001916"/>
    </source>
</evidence>
<dbReference type="EC" id="2.5.1.61" evidence="5"/>
<dbReference type="FunFam" id="3.40.190.10:FF:000005">
    <property type="entry name" value="Porphobilinogen deaminase"/>
    <property type="match status" value="1"/>
</dbReference>
<evidence type="ECO:0000259" key="9">
    <source>
        <dbReference type="Pfam" id="PF01379"/>
    </source>
</evidence>
<accession>A0A813BM48</accession>
<dbReference type="AlphaFoldDB" id="A0A813BM48"/>
<dbReference type="UniPathway" id="UPA00251">
    <property type="reaction ID" value="UER00319"/>
</dbReference>
<dbReference type="PROSITE" id="PS00533">
    <property type="entry name" value="PORPHOBILINOGEN_DEAM"/>
    <property type="match status" value="1"/>
</dbReference>
<gene>
    <name evidence="11" type="primary">HEMC</name>
    <name evidence="11" type="ORF">SNEC2469_LOCUS31037</name>
</gene>
<proteinExistence type="inferred from homology"/>
<evidence type="ECO:0000313" key="12">
    <source>
        <dbReference type="Proteomes" id="UP000601435"/>
    </source>
</evidence>
<dbReference type="InterPro" id="IPR022417">
    <property type="entry name" value="Porphobilin_deaminase_N"/>
</dbReference>
<comment type="similarity">
    <text evidence="4">Belongs to the HMBS family.</text>
</comment>
<dbReference type="GO" id="GO:0005737">
    <property type="term" value="C:cytoplasm"/>
    <property type="evidence" value="ECO:0007669"/>
    <property type="project" value="TreeGrafter"/>
</dbReference>
<dbReference type="GO" id="GO:0004418">
    <property type="term" value="F:hydroxymethylbilane synthase activity"/>
    <property type="evidence" value="ECO:0007669"/>
    <property type="project" value="UniProtKB-EC"/>
</dbReference>
<dbReference type="PRINTS" id="PR00151">
    <property type="entry name" value="PORPHBDMNASE"/>
</dbReference>
<dbReference type="Proteomes" id="UP000601435">
    <property type="component" value="Unassembled WGS sequence"/>
</dbReference>
<evidence type="ECO:0000313" key="11">
    <source>
        <dbReference type="EMBL" id="CAE7911228.1"/>
    </source>
</evidence>
<comment type="caution">
    <text evidence="11">The sequence shown here is derived from an EMBL/GenBank/DDBJ whole genome shotgun (WGS) entry which is preliminary data.</text>
</comment>
<evidence type="ECO:0000259" key="10">
    <source>
        <dbReference type="Pfam" id="PF03900"/>
    </source>
</evidence>
<dbReference type="PANTHER" id="PTHR11557:SF0">
    <property type="entry name" value="PORPHOBILINOGEN DEAMINASE"/>
    <property type="match status" value="1"/>
</dbReference>
<evidence type="ECO:0000256" key="5">
    <source>
        <dbReference type="ARBA" id="ARBA00012655"/>
    </source>
</evidence>
<organism evidence="11 12">
    <name type="scientific">Symbiodinium necroappetens</name>
    <dbReference type="NCBI Taxonomy" id="1628268"/>
    <lineage>
        <taxon>Eukaryota</taxon>
        <taxon>Sar</taxon>
        <taxon>Alveolata</taxon>
        <taxon>Dinophyceae</taxon>
        <taxon>Suessiales</taxon>
        <taxon>Symbiodiniaceae</taxon>
        <taxon>Symbiodinium</taxon>
    </lineage>
</organism>
<comment type="function">
    <text evidence="2">Tetrapolymerization of the monopyrrole PBG into the hydroxymethylbilane pre-uroporphyrinogen in several discrete steps.</text>
</comment>
<protein>
    <recommendedName>
        <fullName evidence="5">hydroxymethylbilane synthase</fullName>
        <ecNumber evidence="5">2.5.1.61</ecNumber>
    </recommendedName>
    <alternativeName>
        <fullName evidence="8">Hydroxymethylbilane synthase</fullName>
    </alternativeName>
</protein>
<dbReference type="EMBL" id="CAJNJA010073931">
    <property type="protein sequence ID" value="CAE7911228.1"/>
    <property type="molecule type" value="Genomic_DNA"/>
</dbReference>
<dbReference type="InterPro" id="IPR000860">
    <property type="entry name" value="HemC"/>
</dbReference>
<feature type="domain" description="Porphobilinogen deaminase C-terminal" evidence="10">
    <location>
        <begin position="322"/>
        <end position="391"/>
    </location>
</feature>
<feature type="domain" description="Porphobilinogen deaminase N-terminal" evidence="9">
    <location>
        <begin position="96"/>
        <end position="309"/>
    </location>
</feature>
<evidence type="ECO:0000256" key="4">
    <source>
        <dbReference type="ARBA" id="ARBA00005638"/>
    </source>
</evidence>
<dbReference type="FunFam" id="3.30.160.40:FF:000001">
    <property type="entry name" value="Porphobilinogen deaminase"/>
    <property type="match status" value="1"/>
</dbReference>
<reference evidence="11" key="1">
    <citation type="submission" date="2021-02" db="EMBL/GenBank/DDBJ databases">
        <authorList>
            <person name="Dougan E. K."/>
            <person name="Rhodes N."/>
            <person name="Thang M."/>
            <person name="Chan C."/>
        </authorList>
    </citation>
    <scope>NUCLEOTIDE SEQUENCE</scope>
</reference>
<dbReference type="HAMAP" id="MF_00260">
    <property type="entry name" value="Porphobil_deam"/>
    <property type="match status" value="1"/>
</dbReference>
<evidence type="ECO:0000256" key="3">
    <source>
        <dbReference type="ARBA" id="ARBA00004735"/>
    </source>
</evidence>
<dbReference type="GO" id="GO:0006782">
    <property type="term" value="P:protoporphyrinogen IX biosynthetic process"/>
    <property type="evidence" value="ECO:0007669"/>
    <property type="project" value="UniProtKB-UniPathway"/>
</dbReference>
<dbReference type="PANTHER" id="PTHR11557">
    <property type="entry name" value="PORPHOBILINOGEN DEAMINASE"/>
    <property type="match status" value="1"/>
</dbReference>
<dbReference type="Gene3D" id="3.30.160.40">
    <property type="entry name" value="Porphobilinogen deaminase, C-terminal domain"/>
    <property type="match status" value="1"/>
</dbReference>
<comment type="cofactor">
    <cofactor evidence="1">
        <name>dipyrromethane</name>
        <dbReference type="ChEBI" id="CHEBI:60342"/>
    </cofactor>
</comment>
<dbReference type="InterPro" id="IPR036803">
    <property type="entry name" value="Porphobilinogen_deaminase_C_sf"/>
</dbReference>
<evidence type="ECO:0000256" key="8">
    <source>
        <dbReference type="ARBA" id="ARBA00033064"/>
    </source>
</evidence>
<keyword evidence="7" id="KW-0627">Porphyrin biosynthesis</keyword>
<dbReference type="NCBIfam" id="TIGR00212">
    <property type="entry name" value="hemC"/>
    <property type="match status" value="1"/>
</dbReference>
<dbReference type="Pfam" id="PF01379">
    <property type="entry name" value="Porphobil_deam"/>
    <property type="match status" value="1"/>
</dbReference>
<dbReference type="InterPro" id="IPR022419">
    <property type="entry name" value="Porphobilin_deaminase_cofac_BS"/>
</dbReference>
<sequence>MASRPSNMKVAAAGCCGALVWTIAPHSKSNGFAVMRGAETMADRALPATHTHHSRPAAQGGALAPVACTLVGGVMVGAATRPSRRSVARHAEGPLLTLGTRGSPLALAQAYEAKRRLGEAFEELAADEAVEVRIISTTGDQRLEISLAEIGGKGLFTRELDVALASKEVDFCVHSTKDVPTELIPDTELCTMLPREDTRDVLISGDPAITSIEDFPDGSLIGTASLRRQAQIYSKNPNVKCVNFRGNVQTRLRKLQGGDVKGTFLAYAGLKRMSMEEHATKVLEWDEMLPAIAQGAISFQCRSDDDRVLNYLKPLSHADTFQAVTCERAFLAALDGNCKTPIAGQARVIDGQLVLKGLVASPDGQTIYRVEREGAVSDAVAIGTDAGAEIRKEAGEEFFQKMQDYVQEVAAANTTPACKKPSVQFLTGSVAFSSGSLPVPEPVRAAQMVSQCLPLEVVRQ</sequence>